<gene>
    <name evidence="1" type="ORF">VZ94_11115</name>
</gene>
<comment type="caution">
    <text evidence="1">The sequence shown here is derived from an EMBL/GenBank/DDBJ whole genome shotgun (WGS) entry which is preliminary data.</text>
</comment>
<dbReference type="Proteomes" id="UP000033684">
    <property type="component" value="Unassembled WGS sequence"/>
</dbReference>
<sequence length="85" mass="10342">MNGKAIKKYVIDAYLTDDLLYIENIETFENLPQSIQVYLLGHKHFLENRADKKRRKTSKWWTYSFPMHKEYYHLDKNLDLLSRGF</sequence>
<dbReference type="EMBL" id="LAJX01000109">
    <property type="protein sequence ID" value="KJV06457.1"/>
    <property type="molecule type" value="Genomic_DNA"/>
</dbReference>
<reference evidence="2" key="1">
    <citation type="submission" date="2015-03" db="EMBL/GenBank/DDBJ databases">
        <title>Draft genome sequence of a novel methanotroph (Sn10-6) isolated from flooded ricefield rhizosphere in India.</title>
        <authorList>
            <person name="Pandit P.S."/>
            <person name="Pore S.D."/>
            <person name="Arora P."/>
            <person name="Kapse N.G."/>
            <person name="Dhakephalkar P.K."/>
            <person name="Rahalkar M.C."/>
        </authorList>
    </citation>
    <scope>NUCLEOTIDE SEQUENCE [LARGE SCALE GENOMIC DNA]</scope>
    <source>
        <strain evidence="2">Sn10-6</strain>
    </source>
</reference>
<keyword evidence="2" id="KW-1185">Reference proteome</keyword>
<name>A0A0F3IIF8_9GAMM</name>
<protein>
    <submittedName>
        <fullName evidence="1">Uncharacterized protein</fullName>
    </submittedName>
</protein>
<reference evidence="1 2" key="2">
    <citation type="journal article" date="2016" name="Microb. Ecol.">
        <title>Genome Characteristics of a Novel Type I Methanotroph (Sn10-6) Isolated from a Flooded Indian Rice Field.</title>
        <authorList>
            <person name="Rahalkar M.C."/>
            <person name="Pandit P.S."/>
            <person name="Dhakephalkar P.K."/>
            <person name="Pore S."/>
            <person name="Arora P."/>
            <person name="Kapse N."/>
        </authorList>
    </citation>
    <scope>NUCLEOTIDE SEQUENCE [LARGE SCALE GENOMIC DNA]</scope>
    <source>
        <strain evidence="1 2">Sn10-6</strain>
    </source>
</reference>
<organism evidence="1 2">
    <name type="scientific">Methylocucumis oryzae</name>
    <dbReference type="NCBI Taxonomy" id="1632867"/>
    <lineage>
        <taxon>Bacteria</taxon>
        <taxon>Pseudomonadati</taxon>
        <taxon>Pseudomonadota</taxon>
        <taxon>Gammaproteobacteria</taxon>
        <taxon>Methylococcales</taxon>
        <taxon>Methylococcaceae</taxon>
        <taxon>Methylocucumis</taxon>
    </lineage>
</organism>
<evidence type="ECO:0000313" key="2">
    <source>
        <dbReference type="Proteomes" id="UP000033684"/>
    </source>
</evidence>
<accession>A0A0F3IIF8</accession>
<evidence type="ECO:0000313" key="1">
    <source>
        <dbReference type="EMBL" id="KJV06457.1"/>
    </source>
</evidence>
<dbReference type="AlphaFoldDB" id="A0A0F3IIF8"/>
<proteinExistence type="predicted"/>